<gene>
    <name evidence="2" type="ORF">AF335_06160</name>
    <name evidence="1" type="ORF">FHS36_002143</name>
</gene>
<name>A0A2N8NZN4_STREU</name>
<evidence type="ECO:0000313" key="4">
    <source>
        <dbReference type="Proteomes" id="UP000528608"/>
    </source>
</evidence>
<keyword evidence="3" id="KW-1185">Reference proteome</keyword>
<dbReference type="EMBL" id="LGUI01000002">
    <property type="protein sequence ID" value="PNE34226.1"/>
    <property type="molecule type" value="Genomic_DNA"/>
</dbReference>
<reference evidence="1 4" key="3">
    <citation type="submission" date="2020-08" db="EMBL/GenBank/DDBJ databases">
        <title>Genomic Encyclopedia of Type Strains, Phase III (KMG-III): the genomes of soil and plant-associated and newly described type strains.</title>
        <authorList>
            <person name="Whitman W."/>
        </authorList>
    </citation>
    <scope>NUCLEOTIDE SEQUENCE [LARGE SCALE GENOMIC DNA]</scope>
    <source>
        <strain evidence="1 4">CECT 3259</strain>
    </source>
</reference>
<accession>A0A2N8NZN4</accession>
<sequence length="94" mass="10233">MNPDDPRMDNVECDLAQTSYAHGQNGLQIAEQIITTRIWALLHVRAGRAQDPDAFPAYGPDASEACAARRIVACLIDAGWRPPDTECLNLPTGD</sequence>
<proteinExistence type="predicted"/>
<evidence type="ECO:0000313" key="1">
    <source>
        <dbReference type="EMBL" id="MBB5118710.1"/>
    </source>
</evidence>
<reference evidence="3" key="1">
    <citation type="submission" date="2015-07" db="EMBL/GenBank/DDBJ databases">
        <authorList>
            <person name="Graham D.E."/>
            <person name="Giannone R.J."/>
            <person name="Gulvik C.A."/>
            <person name="Hettich R.L."/>
            <person name="Klingeman D.M."/>
            <person name="Mahan K.M."/>
            <person name="Parry R.J."/>
            <person name="Spain J.C."/>
        </authorList>
    </citation>
    <scope>NUCLEOTIDE SEQUENCE [LARGE SCALE GENOMIC DNA]</scope>
    <source>
        <strain evidence="3">ATCC 27428</strain>
    </source>
</reference>
<protein>
    <submittedName>
        <fullName evidence="2">Uncharacterized protein</fullName>
    </submittedName>
</protein>
<dbReference type="RefSeq" id="WP_102917274.1">
    <property type="nucleotide sequence ID" value="NZ_JACHJF010000005.1"/>
</dbReference>
<organism evidence="2 3">
    <name type="scientific">Streptomyces eurocidicus</name>
    <name type="common">Streptoverticillium eurocidicus</name>
    <dbReference type="NCBI Taxonomy" id="66423"/>
    <lineage>
        <taxon>Bacteria</taxon>
        <taxon>Bacillati</taxon>
        <taxon>Actinomycetota</taxon>
        <taxon>Actinomycetes</taxon>
        <taxon>Kitasatosporales</taxon>
        <taxon>Streptomycetaceae</taxon>
        <taxon>Streptomyces</taxon>
    </lineage>
</organism>
<dbReference type="AlphaFoldDB" id="A0A2N8NZN4"/>
<evidence type="ECO:0000313" key="3">
    <source>
        <dbReference type="Proteomes" id="UP000235945"/>
    </source>
</evidence>
<dbReference type="EMBL" id="JACHJF010000005">
    <property type="protein sequence ID" value="MBB5118710.1"/>
    <property type="molecule type" value="Genomic_DNA"/>
</dbReference>
<dbReference type="Proteomes" id="UP000528608">
    <property type="component" value="Unassembled WGS sequence"/>
</dbReference>
<comment type="caution">
    <text evidence="2">The sequence shown here is derived from an EMBL/GenBank/DDBJ whole genome shotgun (WGS) entry which is preliminary data.</text>
</comment>
<dbReference type="Proteomes" id="UP000235945">
    <property type="component" value="Unassembled WGS sequence"/>
</dbReference>
<reference evidence="2" key="2">
    <citation type="submission" date="2015-07" db="EMBL/GenBank/DDBJ databases">
        <authorList>
            <person name="Noorani M."/>
        </authorList>
    </citation>
    <scope>NUCLEOTIDE SEQUENCE [LARGE SCALE GENOMIC DNA]</scope>
    <source>
        <strain evidence="2">ATCC 27428</strain>
    </source>
</reference>
<dbReference type="OrthoDB" id="4247548at2"/>
<evidence type="ECO:0000313" key="2">
    <source>
        <dbReference type="EMBL" id="PNE34226.1"/>
    </source>
</evidence>